<dbReference type="InterPro" id="IPR007992">
    <property type="entry name" value="CybS"/>
</dbReference>
<organism evidence="13 14">
    <name type="scientific">Hermetia illucens</name>
    <name type="common">Black soldier fly</name>
    <dbReference type="NCBI Taxonomy" id="343691"/>
    <lineage>
        <taxon>Eukaryota</taxon>
        <taxon>Metazoa</taxon>
        <taxon>Ecdysozoa</taxon>
        <taxon>Arthropoda</taxon>
        <taxon>Hexapoda</taxon>
        <taxon>Insecta</taxon>
        <taxon>Pterygota</taxon>
        <taxon>Neoptera</taxon>
        <taxon>Endopterygota</taxon>
        <taxon>Diptera</taxon>
        <taxon>Brachycera</taxon>
        <taxon>Stratiomyomorpha</taxon>
        <taxon>Stratiomyidae</taxon>
        <taxon>Hermetiinae</taxon>
        <taxon>Hermetia</taxon>
    </lineage>
</organism>
<keyword evidence="8 12" id="KW-0496">Mitochondrion</keyword>
<keyword evidence="9 12" id="KW-0472">Membrane</keyword>
<evidence type="ECO:0000313" key="14">
    <source>
        <dbReference type="Proteomes" id="UP000594454"/>
    </source>
</evidence>
<name>A0A7R8UNU5_HERIL</name>
<comment type="subcellular location">
    <subcellularLocation>
        <location evidence="1 12">Mitochondrion inner membrane</location>
        <topology evidence="1 12">Multi-pass membrane protein</topology>
    </subcellularLocation>
</comment>
<evidence type="ECO:0000256" key="5">
    <source>
        <dbReference type="ARBA" id="ARBA00022792"/>
    </source>
</evidence>
<comment type="caution">
    <text evidence="12">Lacks conserved residue(s) required for the propagation of feature annotation.</text>
</comment>
<keyword evidence="5 12" id="KW-0999">Mitochondrion inner membrane</keyword>
<keyword evidence="12" id="KW-0349">Heme</keyword>
<accession>A0A7R8UNU5</accession>
<protein>
    <recommendedName>
        <fullName evidence="12">Succinate dehydrogenase [ubiquinone] cytochrome b small subunit</fullName>
    </recommendedName>
</protein>
<evidence type="ECO:0000256" key="11">
    <source>
        <dbReference type="PIRSR" id="PIRSR607992-2"/>
    </source>
</evidence>
<dbReference type="GO" id="GO:0006121">
    <property type="term" value="P:mitochondrial electron transport, succinate to ubiquinone"/>
    <property type="evidence" value="ECO:0007669"/>
    <property type="project" value="TreeGrafter"/>
</dbReference>
<dbReference type="PANTHER" id="PTHR13337:SF2">
    <property type="entry name" value="SUCCINATE DEHYDROGENASE [UBIQUINONE] CYTOCHROME B SMALL SUBUNIT, MITOCHONDRIAL"/>
    <property type="match status" value="1"/>
</dbReference>
<dbReference type="InterPro" id="IPR034804">
    <property type="entry name" value="SQR/QFR_C/D"/>
</dbReference>
<dbReference type="EMBL" id="LR899011">
    <property type="protein sequence ID" value="CAD7084273.1"/>
    <property type="molecule type" value="Genomic_DNA"/>
</dbReference>
<dbReference type="GO" id="GO:0048039">
    <property type="term" value="F:ubiquinone binding"/>
    <property type="evidence" value="ECO:0007669"/>
    <property type="project" value="TreeGrafter"/>
</dbReference>
<evidence type="ECO:0000256" key="3">
    <source>
        <dbReference type="ARBA" id="ARBA00022448"/>
    </source>
</evidence>
<dbReference type="GO" id="GO:0020037">
    <property type="term" value="F:heme binding"/>
    <property type="evidence" value="ECO:0007669"/>
    <property type="project" value="TreeGrafter"/>
</dbReference>
<evidence type="ECO:0000313" key="13">
    <source>
        <dbReference type="EMBL" id="CAD7084273.1"/>
    </source>
</evidence>
<keyword evidence="12" id="KW-0249">Electron transport</keyword>
<feature type="binding site" description="axial binding residue" evidence="11">
    <location>
        <position position="76"/>
    </location>
    <ligand>
        <name>heme b</name>
        <dbReference type="ChEBI" id="CHEBI:60344"/>
        <note>ligand shared with SDHC</note>
    </ligand>
    <ligandPart>
        <name>Fe</name>
        <dbReference type="ChEBI" id="CHEBI:18248"/>
    </ligandPart>
</feature>
<dbReference type="Pfam" id="PF05328">
    <property type="entry name" value="CybS"/>
    <property type="match status" value="1"/>
</dbReference>
<dbReference type="GO" id="GO:0005743">
    <property type="term" value="C:mitochondrial inner membrane"/>
    <property type="evidence" value="ECO:0007669"/>
    <property type="project" value="UniProtKB-SubCell"/>
</dbReference>
<dbReference type="GO" id="GO:0046872">
    <property type="term" value="F:metal ion binding"/>
    <property type="evidence" value="ECO:0007669"/>
    <property type="project" value="UniProtKB-KW"/>
</dbReference>
<dbReference type="FunCoup" id="A0A7R8UNU5">
    <property type="interactions" value="797"/>
</dbReference>
<feature type="transmembrane region" description="Helical" evidence="12">
    <location>
        <begin position="105"/>
        <end position="122"/>
    </location>
</feature>
<dbReference type="Proteomes" id="UP000594454">
    <property type="component" value="Chromosome 3"/>
</dbReference>
<evidence type="ECO:0000256" key="7">
    <source>
        <dbReference type="ARBA" id="ARBA00022989"/>
    </source>
</evidence>
<feature type="binding site" evidence="10">
    <location>
        <position position="88"/>
    </location>
    <ligand>
        <name>a ubiquinone</name>
        <dbReference type="ChEBI" id="CHEBI:16389"/>
        <note>ligand shared with IP/SDHB</note>
    </ligand>
</feature>
<keyword evidence="11 12" id="KW-0479">Metal-binding</keyword>
<keyword evidence="4 12" id="KW-0812">Transmembrane</keyword>
<sequence length="140" mass="14766">MAMRLCRTAGPKLRPITTNIRTISTTAPVRSSGGSHSGLWTAERALSVGLIGVIPAALAFPSQGLDALMAVSIVMHQHWGLDAVVVDYVRPAVVGNVLPKVARGGLFLLSAATLGGLLYFSYNDVGLSKSIRKLWAIKGQ</sequence>
<gene>
    <name evidence="13" type="ORF">HERILL_LOCUS7178</name>
</gene>
<keyword evidence="6 12" id="KW-0809">Transit peptide</keyword>
<dbReference type="GO" id="GO:0006099">
    <property type="term" value="P:tricarboxylic acid cycle"/>
    <property type="evidence" value="ECO:0007669"/>
    <property type="project" value="UniProtKB-KW"/>
</dbReference>
<evidence type="ECO:0000256" key="4">
    <source>
        <dbReference type="ARBA" id="ARBA00022692"/>
    </source>
</evidence>
<comment type="function">
    <text evidence="12">Membrane-anchoring subunit of succinate dehydrogenase (SDH) that is involved in complex II of the mitochondrial electron transport chain and is responsible for transferring electrons from succinate to ubiquinone (coenzyme Q).</text>
</comment>
<dbReference type="InParanoid" id="A0A7R8UNU5"/>
<keyword evidence="14" id="KW-1185">Reference proteome</keyword>
<comment type="similarity">
    <text evidence="2 12">Belongs to the CybS family.</text>
</comment>
<evidence type="ECO:0000256" key="9">
    <source>
        <dbReference type="ARBA" id="ARBA00023136"/>
    </source>
</evidence>
<dbReference type="CDD" id="cd03496">
    <property type="entry name" value="SQR_TypeC_CybS"/>
    <property type="match status" value="1"/>
</dbReference>
<evidence type="ECO:0000256" key="8">
    <source>
        <dbReference type="ARBA" id="ARBA00023128"/>
    </source>
</evidence>
<dbReference type="AlphaFoldDB" id="A0A7R8UNU5"/>
<evidence type="ECO:0000256" key="12">
    <source>
        <dbReference type="RuleBase" id="RU364031"/>
    </source>
</evidence>
<evidence type="ECO:0000256" key="2">
    <source>
        <dbReference type="ARBA" id="ARBA00007294"/>
    </source>
</evidence>
<keyword evidence="3 12" id="KW-0813">Transport</keyword>
<dbReference type="OrthoDB" id="18577at2759"/>
<keyword evidence="7 12" id="KW-1133">Transmembrane helix</keyword>
<dbReference type="PANTHER" id="PTHR13337">
    <property type="entry name" value="SUCCINATE DEHYDROGENASE"/>
    <property type="match status" value="1"/>
</dbReference>
<evidence type="ECO:0000256" key="6">
    <source>
        <dbReference type="ARBA" id="ARBA00022946"/>
    </source>
</evidence>
<evidence type="ECO:0000256" key="1">
    <source>
        <dbReference type="ARBA" id="ARBA00004448"/>
    </source>
</evidence>
<reference evidence="13 14" key="1">
    <citation type="submission" date="2020-11" db="EMBL/GenBank/DDBJ databases">
        <authorList>
            <person name="Wallbank WR R."/>
            <person name="Pardo Diaz C."/>
            <person name="Kozak K."/>
            <person name="Martin S."/>
            <person name="Jiggins C."/>
            <person name="Moest M."/>
            <person name="Warren A I."/>
            <person name="Generalovic N T."/>
            <person name="Byers J.R.P. K."/>
            <person name="Montejo-Kovacevich G."/>
            <person name="Yen C E."/>
        </authorList>
    </citation>
    <scope>NUCLEOTIDE SEQUENCE [LARGE SCALE GENOMIC DNA]</scope>
</reference>
<keyword evidence="11" id="KW-0408">Iron</keyword>
<keyword evidence="12" id="KW-0816">Tricarboxylic acid cycle</keyword>
<dbReference type="Gene3D" id="1.20.1300.10">
    <property type="entry name" value="Fumarate reductase/succinate dehydrogenase, transmembrane subunit"/>
    <property type="match status" value="1"/>
</dbReference>
<evidence type="ECO:0000256" key="10">
    <source>
        <dbReference type="PIRSR" id="PIRSR607992-1"/>
    </source>
</evidence>
<proteinExistence type="inferred from homology"/>